<feature type="compositionally biased region" description="Polar residues" evidence="1">
    <location>
        <begin position="99"/>
        <end position="109"/>
    </location>
</feature>
<feature type="region of interest" description="Disordered" evidence="1">
    <location>
        <begin position="67"/>
        <end position="122"/>
    </location>
</feature>
<evidence type="ECO:0000256" key="1">
    <source>
        <dbReference type="SAM" id="MobiDB-lite"/>
    </source>
</evidence>
<gene>
    <name evidence="3" type="ORF">GM612_11415</name>
</gene>
<dbReference type="Proteomes" id="UP000466388">
    <property type="component" value="Unassembled WGS sequence"/>
</dbReference>
<accession>A0A7X2XX18</accession>
<dbReference type="EMBL" id="WNJO01000021">
    <property type="protein sequence ID" value="MTV83227.1"/>
    <property type="molecule type" value="Genomic_DNA"/>
</dbReference>
<organism evidence="3 4">
    <name type="scientific">Secundilactobacillus folii</name>
    <dbReference type="NCBI Taxonomy" id="2678357"/>
    <lineage>
        <taxon>Bacteria</taxon>
        <taxon>Bacillati</taxon>
        <taxon>Bacillota</taxon>
        <taxon>Bacilli</taxon>
        <taxon>Lactobacillales</taxon>
        <taxon>Lactobacillaceae</taxon>
        <taxon>Secundilactobacillus</taxon>
    </lineage>
</organism>
<keyword evidence="2" id="KW-1133">Transmembrane helix</keyword>
<protein>
    <submittedName>
        <fullName evidence="3">Uncharacterized protein</fullName>
    </submittedName>
</protein>
<keyword evidence="4" id="KW-1185">Reference proteome</keyword>
<evidence type="ECO:0000256" key="2">
    <source>
        <dbReference type="SAM" id="Phobius"/>
    </source>
</evidence>
<sequence>MWIDKQRKTGFILSDALIGLIIICLGVVLYVQTQQVMTHQLSMRQVQVQKLRHTYEFNFQRLDTLKKAKKAHSSEPKKSQKSSQTETKEESSGLVDHASSATKDSNATSIEGLPKSAKQVNK</sequence>
<reference evidence="3 4" key="1">
    <citation type="submission" date="2019-11" db="EMBL/GenBank/DDBJ databases">
        <title>Lactobacillus sp. nov. CRM56-3, isolated from fermented tea leaves.</title>
        <authorList>
            <person name="Phuengjayaem S."/>
            <person name="Tanasupawat S."/>
        </authorList>
    </citation>
    <scope>NUCLEOTIDE SEQUENCE [LARGE SCALE GENOMIC DNA]</scope>
    <source>
        <strain evidence="3 4">CRM56-3</strain>
    </source>
</reference>
<evidence type="ECO:0000313" key="4">
    <source>
        <dbReference type="Proteomes" id="UP000466388"/>
    </source>
</evidence>
<feature type="transmembrane region" description="Helical" evidence="2">
    <location>
        <begin position="12"/>
        <end position="31"/>
    </location>
</feature>
<dbReference type="RefSeq" id="WP_155432487.1">
    <property type="nucleotide sequence ID" value="NZ_WNJO01000021.1"/>
</dbReference>
<keyword evidence="2" id="KW-0472">Membrane</keyword>
<evidence type="ECO:0000313" key="3">
    <source>
        <dbReference type="EMBL" id="MTV83227.1"/>
    </source>
</evidence>
<dbReference type="AlphaFoldDB" id="A0A7X2XX18"/>
<name>A0A7X2XX18_9LACO</name>
<comment type="caution">
    <text evidence="3">The sequence shown here is derived from an EMBL/GenBank/DDBJ whole genome shotgun (WGS) entry which is preliminary data.</text>
</comment>
<proteinExistence type="predicted"/>
<keyword evidence="2" id="KW-0812">Transmembrane</keyword>